<evidence type="ECO:0000256" key="2">
    <source>
        <dbReference type="SAM" id="MobiDB-lite"/>
    </source>
</evidence>
<feature type="region of interest" description="Disordered" evidence="2">
    <location>
        <begin position="94"/>
        <end position="126"/>
    </location>
</feature>
<feature type="transmembrane region" description="Helical" evidence="3">
    <location>
        <begin position="813"/>
        <end position="834"/>
    </location>
</feature>
<evidence type="ECO:0000259" key="5">
    <source>
        <dbReference type="Pfam" id="PF02563"/>
    </source>
</evidence>
<keyword evidence="3" id="KW-0812">Transmembrane</keyword>
<organism evidence="7 8">
    <name type="scientific">Paradesertivirga mongoliensis</name>
    <dbReference type="NCBI Taxonomy" id="2100740"/>
    <lineage>
        <taxon>Bacteria</taxon>
        <taxon>Pseudomonadati</taxon>
        <taxon>Bacteroidota</taxon>
        <taxon>Sphingobacteriia</taxon>
        <taxon>Sphingobacteriales</taxon>
        <taxon>Sphingobacteriaceae</taxon>
        <taxon>Paradesertivirga</taxon>
    </lineage>
</organism>
<dbReference type="PANTHER" id="PTHR33619">
    <property type="entry name" value="POLYSACCHARIDE EXPORT PROTEIN GFCE-RELATED"/>
    <property type="match status" value="1"/>
</dbReference>
<evidence type="ECO:0000256" key="4">
    <source>
        <dbReference type="SAM" id="SignalP"/>
    </source>
</evidence>
<keyword evidence="3" id="KW-0472">Membrane</keyword>
<dbReference type="InterPro" id="IPR019554">
    <property type="entry name" value="Soluble_ligand-bd"/>
</dbReference>
<gene>
    <name evidence="7" type="ORF">ACFSJU_05605</name>
</gene>
<keyword evidence="1 4" id="KW-0732">Signal</keyword>
<evidence type="ECO:0000256" key="3">
    <source>
        <dbReference type="SAM" id="Phobius"/>
    </source>
</evidence>
<evidence type="ECO:0000313" key="7">
    <source>
        <dbReference type="EMBL" id="MFD2161860.1"/>
    </source>
</evidence>
<dbReference type="RefSeq" id="WP_417629318.1">
    <property type="nucleotide sequence ID" value="NZ_JBHUHZ010000001.1"/>
</dbReference>
<feature type="domain" description="Soluble ligand binding" evidence="6">
    <location>
        <begin position="599"/>
        <end position="646"/>
    </location>
</feature>
<sequence>MKFKDINRLKLFKSVRILILFFCLGLTQPLFAQSTQNFSNINVDQLSDAQIKQFVQQVEAQGLSESQLEQVAQARGMSASEISKLRARVNKIKQAGSSSTNTTSNQNNSSAAGSNEGRELNFKADTAKVDASGERSRIFGAELFRNSTISFEPNLRLATPLNYQLGPDDELNIDIYGYSEANYKLRVSPEGNINIPYVGIVSVGGQTIEQASQRIRSRLITVYPNMRGGNTKVNISLGNIRSIKVTLLGEVTRPGTYTLSSLSTVFNALYSSGGPSENGSFREIEIIRNNRVIAKLDVYEFLLRGFQRNNIRLQDQDIIRIPTYRKRVEFSGEVKRPAIFEATTNETLEDVISFAGGFTSEAYIARVKVIQNTPKERRITDVLSTEFNTYIPQNGDKYFAETILDRFENRVTINGAVFRPGQYQLDPNLTLGQLIQKAEGVTEDAFLSRGYITRLKADNTPELVSFDLAKILNGTAADIPLRREDQITISSIFDLREEYKVSIEGEVRAPGTVDYAENMTLEDLIVLAGGFKEGASPKRIEISRRVKDSEVGAANSRIAQVYQVDVSSNLQIQGATFVLQPFDIVLVRNAAGYEVQRQVRVEGEVLYPGTYTITKKDERISDLIKRVGGLTDLAYLAGASLKRTDASEKGSGKNRINTQEEDQQKIQKLQRLQETTKDSIDITQQQSILRNDFVGIDLGRILDKPKSKVDLILEEGDVLRIPKQLQTIKVSGEVLYPTTSIFNGGKSFKQYISDAGGFSDNSLKKRSYVIYANGSVRSTKKFLFFNNYPMVKPGAEIFVPKKAERKSLSASEIVGLTSGIASLGAIVLGVLNLIK</sequence>
<feature type="signal peptide" evidence="4">
    <location>
        <begin position="1"/>
        <end position="32"/>
    </location>
</feature>
<dbReference type="PANTHER" id="PTHR33619:SF3">
    <property type="entry name" value="POLYSACCHARIDE EXPORT PROTEIN GFCE-RELATED"/>
    <property type="match status" value="1"/>
</dbReference>
<feature type="compositionally biased region" description="Low complexity" evidence="2">
    <location>
        <begin position="94"/>
        <end position="115"/>
    </location>
</feature>
<dbReference type="Pfam" id="PF02563">
    <property type="entry name" value="Poly_export"/>
    <property type="match status" value="1"/>
</dbReference>
<name>A0ABW4ZJD8_9SPHI</name>
<dbReference type="Proteomes" id="UP001597387">
    <property type="component" value="Unassembled WGS sequence"/>
</dbReference>
<reference evidence="8" key="1">
    <citation type="journal article" date="2019" name="Int. J. Syst. Evol. Microbiol.">
        <title>The Global Catalogue of Microorganisms (GCM) 10K type strain sequencing project: providing services to taxonomists for standard genome sequencing and annotation.</title>
        <authorList>
            <consortium name="The Broad Institute Genomics Platform"/>
            <consortium name="The Broad Institute Genome Sequencing Center for Infectious Disease"/>
            <person name="Wu L."/>
            <person name="Ma J."/>
        </authorList>
    </citation>
    <scope>NUCLEOTIDE SEQUENCE [LARGE SCALE GENOMIC DNA]</scope>
    <source>
        <strain evidence="8">KCTC 42217</strain>
    </source>
</reference>
<feature type="domain" description="Soluble ligand binding" evidence="6">
    <location>
        <begin position="500"/>
        <end position="549"/>
    </location>
</feature>
<feature type="domain" description="Polysaccharide export protein N-terminal" evidence="5">
    <location>
        <begin position="160"/>
        <end position="223"/>
    </location>
</feature>
<comment type="caution">
    <text evidence="7">The sequence shown here is derived from an EMBL/GenBank/DDBJ whole genome shotgun (WGS) entry which is preliminary data.</text>
</comment>
<feature type="domain" description="Soluble ligand binding" evidence="6">
    <location>
        <begin position="331"/>
        <end position="371"/>
    </location>
</feature>
<accession>A0ABW4ZJD8</accession>
<proteinExistence type="predicted"/>
<feature type="compositionally biased region" description="Basic and acidic residues" evidence="2">
    <location>
        <begin position="116"/>
        <end position="126"/>
    </location>
</feature>
<keyword evidence="3" id="KW-1133">Transmembrane helix</keyword>
<dbReference type="InterPro" id="IPR003715">
    <property type="entry name" value="Poly_export_N"/>
</dbReference>
<dbReference type="Gene3D" id="3.10.560.10">
    <property type="entry name" value="Outer membrane lipoprotein wza domain like"/>
    <property type="match status" value="6"/>
</dbReference>
<keyword evidence="8" id="KW-1185">Reference proteome</keyword>
<evidence type="ECO:0000256" key="1">
    <source>
        <dbReference type="ARBA" id="ARBA00022729"/>
    </source>
</evidence>
<dbReference type="InterPro" id="IPR049712">
    <property type="entry name" value="Poly_export"/>
</dbReference>
<dbReference type="Pfam" id="PF10531">
    <property type="entry name" value="SLBB"/>
    <property type="match status" value="5"/>
</dbReference>
<evidence type="ECO:0000259" key="6">
    <source>
        <dbReference type="Pfam" id="PF10531"/>
    </source>
</evidence>
<feature type="chain" id="PRO_5045104406" evidence="4">
    <location>
        <begin position="33"/>
        <end position="835"/>
    </location>
</feature>
<feature type="domain" description="Soluble ligand binding" evidence="6">
    <location>
        <begin position="244"/>
        <end position="289"/>
    </location>
</feature>
<protein>
    <submittedName>
        <fullName evidence="7">SLBB domain-containing protein</fullName>
    </submittedName>
</protein>
<feature type="domain" description="Soluble ligand binding" evidence="6">
    <location>
        <begin position="410"/>
        <end position="460"/>
    </location>
</feature>
<evidence type="ECO:0000313" key="8">
    <source>
        <dbReference type="Proteomes" id="UP001597387"/>
    </source>
</evidence>
<dbReference type="Gene3D" id="3.30.1950.10">
    <property type="entry name" value="wza like domain"/>
    <property type="match status" value="1"/>
</dbReference>
<dbReference type="EMBL" id="JBHUHZ010000001">
    <property type="protein sequence ID" value="MFD2161860.1"/>
    <property type="molecule type" value="Genomic_DNA"/>
</dbReference>